<keyword evidence="2" id="KW-0472">Membrane</keyword>
<protein>
    <submittedName>
        <fullName evidence="3">Lead, cadmium, zinc and mercury transporting ATPase Copper-translocating P-type ATPase</fullName>
        <ecNumber evidence="3">3.6.3.3</ecNumber>
        <ecNumber evidence="3">3.6.3.4</ecNumber>
        <ecNumber evidence="3">3.6.3.5</ecNumber>
    </submittedName>
</protein>
<dbReference type="EC" id="3.6.3.5" evidence="3"/>
<sequence length="250" mass="26362">MDTSAEGCNVHRISEVVVALELTTRPRARARRSRRIVVRVAGLLLVAIALSFVVPVAAGLSFHAVTDDAMAGTIEKGSAVITEPVPVADLEIGDVITYPKISRDGTATLLTRRIAAIDAAVYRTSGDSTGDLDPWTVTIDDPSQDVVVAHVPVAGYVVDGPARAWIVLLLMFVVAIVSLERVMLTRRERLDLLGALTLPVDGVAARGTEVPAQRSAAAPAGPSSERPVGLHPADRRPSLGWDSPQATDSA</sequence>
<evidence type="ECO:0000313" key="3">
    <source>
        <dbReference type="EMBL" id="CAA9371504.1"/>
    </source>
</evidence>
<proteinExistence type="predicted"/>
<dbReference type="AlphaFoldDB" id="A0A6J4MXF9"/>
<name>A0A6J4MXF9_9ACTN</name>
<gene>
    <name evidence="3" type="ORF">AVDCRST_MAG60-99</name>
</gene>
<dbReference type="EC" id="3.6.3.3" evidence="3"/>
<keyword evidence="2" id="KW-0812">Transmembrane</keyword>
<organism evidence="3">
    <name type="scientific">uncultured Nocardioides sp</name>
    <dbReference type="NCBI Taxonomy" id="198441"/>
    <lineage>
        <taxon>Bacteria</taxon>
        <taxon>Bacillati</taxon>
        <taxon>Actinomycetota</taxon>
        <taxon>Actinomycetes</taxon>
        <taxon>Propionibacteriales</taxon>
        <taxon>Nocardioidaceae</taxon>
        <taxon>Nocardioides</taxon>
        <taxon>environmental samples</taxon>
    </lineage>
</organism>
<evidence type="ECO:0000256" key="1">
    <source>
        <dbReference type="SAM" id="MobiDB-lite"/>
    </source>
</evidence>
<dbReference type="EC" id="3.6.3.4" evidence="3"/>
<keyword evidence="3" id="KW-0378">Hydrolase</keyword>
<keyword evidence="2" id="KW-1133">Transmembrane helix</keyword>
<dbReference type="GO" id="GO:0016787">
    <property type="term" value="F:hydrolase activity"/>
    <property type="evidence" value="ECO:0007669"/>
    <property type="project" value="UniProtKB-KW"/>
</dbReference>
<evidence type="ECO:0000256" key="2">
    <source>
        <dbReference type="SAM" id="Phobius"/>
    </source>
</evidence>
<feature type="transmembrane region" description="Helical" evidence="2">
    <location>
        <begin position="36"/>
        <end position="58"/>
    </location>
</feature>
<feature type="transmembrane region" description="Helical" evidence="2">
    <location>
        <begin position="162"/>
        <end position="179"/>
    </location>
</feature>
<reference evidence="3" key="1">
    <citation type="submission" date="2020-02" db="EMBL/GenBank/DDBJ databases">
        <authorList>
            <person name="Meier V. D."/>
        </authorList>
    </citation>
    <scope>NUCLEOTIDE SEQUENCE</scope>
    <source>
        <strain evidence="3">AVDCRST_MAG60</strain>
    </source>
</reference>
<accession>A0A6J4MXF9</accession>
<feature type="region of interest" description="Disordered" evidence="1">
    <location>
        <begin position="209"/>
        <end position="250"/>
    </location>
</feature>
<dbReference type="EMBL" id="CADCUN010000012">
    <property type="protein sequence ID" value="CAA9371504.1"/>
    <property type="molecule type" value="Genomic_DNA"/>
</dbReference>